<comment type="similarity">
    <text evidence="4 9 10">Belongs to the triosephosphate isomerase family.</text>
</comment>
<dbReference type="Gene3D" id="3.20.20.70">
    <property type="entry name" value="Aldolase class I"/>
    <property type="match status" value="1"/>
</dbReference>
<dbReference type="InterPro" id="IPR000652">
    <property type="entry name" value="Triosephosphate_isomerase"/>
</dbReference>
<feature type="active site" description="Electrophile" evidence="9">
    <location>
        <position position="99"/>
    </location>
</feature>
<organism evidence="11 12">
    <name type="scientific">Neorhizobium galegae bv. orientalis str. HAMBI 540</name>
    <dbReference type="NCBI Taxonomy" id="1028800"/>
    <lineage>
        <taxon>Bacteria</taxon>
        <taxon>Pseudomonadati</taxon>
        <taxon>Pseudomonadota</taxon>
        <taxon>Alphaproteobacteria</taxon>
        <taxon>Hyphomicrobiales</taxon>
        <taxon>Rhizobiaceae</taxon>
        <taxon>Rhizobium/Agrobacterium group</taxon>
        <taxon>Neorhizobium</taxon>
    </lineage>
</organism>
<evidence type="ECO:0000313" key="12">
    <source>
        <dbReference type="Proteomes" id="UP000028181"/>
    </source>
</evidence>
<dbReference type="PROSITE" id="PS00171">
    <property type="entry name" value="TIM_1"/>
    <property type="match status" value="1"/>
</dbReference>
<evidence type="ECO:0000256" key="2">
    <source>
        <dbReference type="ARBA" id="ARBA00004680"/>
    </source>
</evidence>
<dbReference type="GO" id="GO:0004807">
    <property type="term" value="F:triose-phosphate isomerase activity"/>
    <property type="evidence" value="ECO:0007669"/>
    <property type="project" value="UniProtKB-UniRule"/>
</dbReference>
<protein>
    <recommendedName>
        <fullName evidence="9 10">Triosephosphate isomerase</fullName>
        <shortName evidence="9">TIM</shortName>
        <shortName evidence="9">TPI</shortName>
        <ecNumber evidence="9 10">5.3.1.1</ecNumber>
    </recommendedName>
    <alternativeName>
        <fullName evidence="9">Triose-phosphate isomerase</fullName>
    </alternativeName>
</protein>
<keyword evidence="6 9" id="KW-0963">Cytoplasm</keyword>
<dbReference type="GO" id="GO:0019563">
    <property type="term" value="P:glycerol catabolic process"/>
    <property type="evidence" value="ECO:0007669"/>
    <property type="project" value="TreeGrafter"/>
</dbReference>
<dbReference type="OrthoDB" id="9809429at2"/>
<dbReference type="GO" id="GO:0006096">
    <property type="term" value="P:glycolytic process"/>
    <property type="evidence" value="ECO:0007669"/>
    <property type="project" value="UniProtKB-UniRule"/>
</dbReference>
<dbReference type="PROSITE" id="PS51440">
    <property type="entry name" value="TIM_2"/>
    <property type="match status" value="1"/>
</dbReference>
<dbReference type="AlphaFoldDB" id="A0A068SQ80"/>
<dbReference type="CDD" id="cd00311">
    <property type="entry name" value="TIM"/>
    <property type="match status" value="1"/>
</dbReference>
<comment type="pathway">
    <text evidence="3">Carbohydrate metabolism; erythritol degradation.</text>
</comment>
<dbReference type="UniPathway" id="UPA00138"/>
<dbReference type="UniPathway" id="UPA01066"/>
<gene>
    <name evidence="9" type="primary">tpiA</name>
    <name evidence="11" type="ORF">RG540_CH18540</name>
</gene>
<dbReference type="EC" id="5.3.1.1" evidence="9 10"/>
<evidence type="ECO:0000256" key="8">
    <source>
        <dbReference type="ARBA" id="ARBA00023235"/>
    </source>
</evidence>
<dbReference type="InterPro" id="IPR035990">
    <property type="entry name" value="TIM_sf"/>
</dbReference>
<dbReference type="Proteomes" id="UP000028181">
    <property type="component" value="Chromosome I"/>
</dbReference>
<keyword evidence="5 9" id="KW-0312">Gluconeogenesis</keyword>
<dbReference type="GO" id="GO:0006094">
    <property type="term" value="P:gluconeogenesis"/>
    <property type="evidence" value="ECO:0007669"/>
    <property type="project" value="UniProtKB-UniRule"/>
</dbReference>
<dbReference type="GO" id="GO:0005829">
    <property type="term" value="C:cytosol"/>
    <property type="evidence" value="ECO:0007669"/>
    <property type="project" value="TreeGrafter"/>
</dbReference>
<dbReference type="InterPro" id="IPR013785">
    <property type="entry name" value="Aldolase_TIM"/>
</dbReference>
<dbReference type="FunFam" id="3.20.20.70:FF:000016">
    <property type="entry name" value="Triosephosphate isomerase"/>
    <property type="match status" value="1"/>
</dbReference>
<evidence type="ECO:0000256" key="9">
    <source>
        <dbReference type="HAMAP-Rule" id="MF_00147"/>
    </source>
</evidence>
<evidence type="ECO:0000256" key="5">
    <source>
        <dbReference type="ARBA" id="ARBA00022432"/>
    </source>
</evidence>
<comment type="function">
    <text evidence="9">Involved in the gluconeogenesis. Catalyzes stereospecifically the conversion of dihydroxyacetone phosphate (DHAP) to D-glyceraldehyde-3-phosphate (G3P).</text>
</comment>
<dbReference type="eggNOG" id="COG0149">
    <property type="taxonomic scope" value="Bacteria"/>
</dbReference>
<dbReference type="InterPro" id="IPR020861">
    <property type="entry name" value="Triosephosphate_isomerase_AS"/>
</dbReference>
<keyword evidence="8 9" id="KW-0413">Isomerase</keyword>
<proteinExistence type="inferred from homology"/>
<evidence type="ECO:0000256" key="10">
    <source>
        <dbReference type="RuleBase" id="RU363013"/>
    </source>
</evidence>
<comment type="catalytic activity">
    <reaction evidence="9 10">
        <text>D-glyceraldehyde 3-phosphate = dihydroxyacetone phosphate</text>
        <dbReference type="Rhea" id="RHEA:18585"/>
        <dbReference type="ChEBI" id="CHEBI:57642"/>
        <dbReference type="ChEBI" id="CHEBI:59776"/>
        <dbReference type="EC" id="5.3.1.1"/>
    </reaction>
</comment>
<name>A0A068SQ80_NEOGA</name>
<dbReference type="PATRIC" id="fig|1028800.3.peg.1870"/>
<dbReference type="HOGENOM" id="CLU_024251_2_1_5"/>
<feature type="binding site" evidence="9">
    <location>
        <begin position="12"/>
        <end position="14"/>
    </location>
    <ligand>
        <name>substrate</name>
    </ligand>
</feature>
<dbReference type="PANTHER" id="PTHR21139">
    <property type="entry name" value="TRIOSEPHOSPHATE ISOMERASE"/>
    <property type="match status" value="1"/>
</dbReference>
<feature type="binding site" evidence="9">
    <location>
        <position position="214"/>
    </location>
    <ligand>
        <name>substrate</name>
    </ligand>
</feature>
<dbReference type="UniPathway" id="UPA00109">
    <property type="reaction ID" value="UER00189"/>
</dbReference>
<evidence type="ECO:0000256" key="4">
    <source>
        <dbReference type="ARBA" id="ARBA00007422"/>
    </source>
</evidence>
<keyword evidence="7 9" id="KW-0324">Glycolysis</keyword>
<evidence type="ECO:0000256" key="6">
    <source>
        <dbReference type="ARBA" id="ARBA00022490"/>
    </source>
</evidence>
<evidence type="ECO:0000256" key="3">
    <source>
        <dbReference type="ARBA" id="ARBA00004939"/>
    </source>
</evidence>
<dbReference type="NCBIfam" id="TIGR00419">
    <property type="entry name" value="tim"/>
    <property type="match status" value="1"/>
</dbReference>
<dbReference type="InterPro" id="IPR022896">
    <property type="entry name" value="TrioseP_Isoase_bac/euk"/>
</dbReference>
<comment type="subcellular location">
    <subcellularLocation>
        <location evidence="9 10">Cytoplasm</location>
    </subcellularLocation>
</comment>
<comment type="pathway">
    <text evidence="9 10">Carbohydrate biosynthesis; gluconeogenesis.</text>
</comment>
<dbReference type="EMBL" id="HG938353">
    <property type="protein sequence ID" value="CDN48024.1"/>
    <property type="molecule type" value="Genomic_DNA"/>
</dbReference>
<feature type="binding site" evidence="9">
    <location>
        <position position="175"/>
    </location>
    <ligand>
        <name>substrate</name>
    </ligand>
</feature>
<reference evidence="12" key="1">
    <citation type="journal article" date="2014" name="BMC Genomics">
        <title>Genome sequencing of two Neorhizobium galegae strains reveals a noeT gene responsible for the unusual acetylation of the nodulation factors.</title>
        <authorList>
            <person name="Osterman J."/>
            <person name="Marsh J."/>
            <person name="Laine P.K."/>
            <person name="Zeng Z."/>
            <person name="Alatalo E."/>
            <person name="Sullivan J.T."/>
            <person name="Young J.P."/>
            <person name="Thomas-Oates J."/>
            <person name="Paulin L."/>
            <person name="Lindstrom K."/>
        </authorList>
    </citation>
    <scope>NUCLEOTIDE SEQUENCE [LARGE SCALE GENOMIC DNA]</scope>
    <source>
        <strain evidence="12">HAMBI 540</strain>
    </source>
</reference>
<accession>A0A068SQ80</accession>
<evidence type="ECO:0000256" key="7">
    <source>
        <dbReference type="ARBA" id="ARBA00023152"/>
    </source>
</evidence>
<dbReference type="GeneID" id="24257130"/>
<sequence>MTPDVRPLVAGNWKMNGTREFLTEIKTIADGVIGPLSEKVDTLICPPATLLYVATALATDSPLEIGGQDCHQNLGGAHTGDISAEMIADCFGTYVIVGHSERRADHAETDHLVRAKAEAAYAADLTAIVCIGETGDERDAYQTLDILKRQIFGSLPQSANAVNTVVAYEPIWAIGTGLTPTVKDIEIAHAFMRAELVQRFGEEGRLMRILYGGSVKPGNARELMGVENVDGALIGGASLKAEDFLAIYRVYEGLTA</sequence>
<evidence type="ECO:0000313" key="11">
    <source>
        <dbReference type="EMBL" id="CDN48024.1"/>
    </source>
</evidence>
<comment type="catalytic activity">
    <reaction evidence="1">
        <text>L-erythrulose 1-phosphate = D-erythrulose 4-phosphate</text>
        <dbReference type="Rhea" id="RHEA:49588"/>
        <dbReference type="ChEBI" id="CHEBI:58002"/>
        <dbReference type="ChEBI" id="CHEBI:90796"/>
        <dbReference type="EC" id="5.3.1.33"/>
    </reaction>
</comment>
<dbReference type="KEGG" id="ngg:RG540_CH18540"/>
<keyword evidence="12" id="KW-1185">Reference proteome</keyword>
<dbReference type="PANTHER" id="PTHR21139:SF42">
    <property type="entry name" value="TRIOSEPHOSPHATE ISOMERASE"/>
    <property type="match status" value="1"/>
</dbReference>
<dbReference type="Pfam" id="PF00121">
    <property type="entry name" value="TIM"/>
    <property type="match status" value="1"/>
</dbReference>
<feature type="binding site" evidence="9">
    <location>
        <begin position="235"/>
        <end position="236"/>
    </location>
    <ligand>
        <name>substrate</name>
    </ligand>
</feature>
<feature type="active site" description="Proton acceptor" evidence="9">
    <location>
        <position position="169"/>
    </location>
</feature>
<dbReference type="HAMAP" id="MF_00147_B">
    <property type="entry name" value="TIM_B"/>
    <property type="match status" value="1"/>
</dbReference>
<comment type="subunit">
    <text evidence="9 10">Homodimer.</text>
</comment>
<comment type="pathway">
    <text evidence="2 9 10">Carbohydrate degradation; glycolysis; D-glyceraldehyde 3-phosphate from glycerone phosphate: step 1/1.</text>
</comment>
<dbReference type="RefSeq" id="WP_038586948.1">
    <property type="nucleotide sequence ID" value="NZ_HG938353.1"/>
</dbReference>
<dbReference type="SUPFAM" id="SSF51351">
    <property type="entry name" value="Triosephosphate isomerase (TIM)"/>
    <property type="match status" value="1"/>
</dbReference>
<evidence type="ECO:0000256" key="1">
    <source>
        <dbReference type="ARBA" id="ARBA00000148"/>
    </source>
</evidence>
<dbReference type="GO" id="GO:0046166">
    <property type="term" value="P:glyceraldehyde-3-phosphate biosynthetic process"/>
    <property type="evidence" value="ECO:0007669"/>
    <property type="project" value="TreeGrafter"/>
</dbReference>